<feature type="signal peptide" evidence="6">
    <location>
        <begin position="1"/>
        <end position="29"/>
    </location>
</feature>
<evidence type="ECO:0000259" key="7">
    <source>
        <dbReference type="PROSITE" id="PS50983"/>
    </source>
</evidence>
<keyword evidence="4" id="KW-0410">Iron transport</keyword>
<dbReference type="RefSeq" id="WP_139679460.1">
    <property type="nucleotide sequence ID" value="NZ_VDMN01000012.1"/>
</dbReference>
<keyword evidence="3" id="KW-0813">Transport</keyword>
<evidence type="ECO:0000256" key="6">
    <source>
        <dbReference type="SAM" id="SignalP"/>
    </source>
</evidence>
<dbReference type="Proteomes" id="UP000311605">
    <property type="component" value="Unassembled WGS sequence"/>
</dbReference>
<dbReference type="InterPro" id="IPR051313">
    <property type="entry name" value="Bact_iron-sidero_bind"/>
</dbReference>
<evidence type="ECO:0000256" key="4">
    <source>
        <dbReference type="ARBA" id="ARBA00022496"/>
    </source>
</evidence>
<dbReference type="GO" id="GO:0030288">
    <property type="term" value="C:outer membrane-bounded periplasmic space"/>
    <property type="evidence" value="ECO:0007669"/>
    <property type="project" value="TreeGrafter"/>
</dbReference>
<dbReference type="InterPro" id="IPR033870">
    <property type="entry name" value="FatB"/>
</dbReference>
<evidence type="ECO:0000256" key="3">
    <source>
        <dbReference type="ARBA" id="ARBA00022448"/>
    </source>
</evidence>
<feature type="domain" description="Fe/B12 periplasmic-binding" evidence="7">
    <location>
        <begin position="49"/>
        <end position="308"/>
    </location>
</feature>
<keyword evidence="9" id="KW-1185">Reference proteome</keyword>
<reference evidence="8 9" key="1">
    <citation type="submission" date="2019-06" db="EMBL/GenBank/DDBJ databases">
        <title>The draft genome of Rhizobium smilacinae PTYR-5.</title>
        <authorList>
            <person name="Liu L."/>
            <person name="Li L."/>
            <person name="Zhang X."/>
        </authorList>
    </citation>
    <scope>NUCLEOTIDE SEQUENCE [LARGE SCALE GENOMIC DNA]</scope>
    <source>
        <strain evidence="8 9">PTYR-5</strain>
    </source>
</reference>
<comment type="similarity">
    <text evidence="2">Belongs to the bacterial solute-binding protein 8 family.</text>
</comment>
<organism evidence="8 9">
    <name type="scientific">Aliirhizobium smilacinae</name>
    <dbReference type="NCBI Taxonomy" id="1395944"/>
    <lineage>
        <taxon>Bacteria</taxon>
        <taxon>Pseudomonadati</taxon>
        <taxon>Pseudomonadota</taxon>
        <taxon>Alphaproteobacteria</taxon>
        <taxon>Hyphomicrobiales</taxon>
        <taxon>Rhizobiaceae</taxon>
        <taxon>Aliirhizobium</taxon>
    </lineage>
</organism>
<dbReference type="Pfam" id="PF01497">
    <property type="entry name" value="Peripla_BP_2"/>
    <property type="match status" value="1"/>
</dbReference>
<gene>
    <name evidence="8" type="ORF">FHP24_27620</name>
</gene>
<comment type="subcellular location">
    <subcellularLocation>
        <location evidence="1">Cell envelope</location>
    </subcellularLocation>
</comment>
<sequence length="308" mass="32316">MAVFSRRAGIATLVAGFASLAFLSGPVGAADITIKHASGETAFSKPPVKVLTYDIATLDTLTALGIEVAGVPGGNKPDYLSKYAGDGVAKIGTLFEPDYEAVAAAQPDLIVVAGRSRAKYAELAKIAPTIDLTISPENFLGEAEENVRKLGTLFGKQEQAEALLAKLAASSAQLKQKSANTGKSLLVLTTGGKMSSYGPGSRFGMLFSDYGFQPAETTGSKGTHGNPASYEYILEKNPDWLFVIDRDAAIGRDGAARSMLDNEVVGQTTAWKNGHVVYLDATSWYLVGGGITAMQKTVDQLLAAVDKT</sequence>
<dbReference type="OrthoDB" id="63946at2"/>
<keyword evidence="4" id="KW-0408">Iron</keyword>
<feature type="chain" id="PRO_5023007525" evidence="6">
    <location>
        <begin position="30"/>
        <end position="308"/>
    </location>
</feature>
<dbReference type="SUPFAM" id="SSF53807">
    <property type="entry name" value="Helical backbone' metal receptor"/>
    <property type="match status" value="1"/>
</dbReference>
<protein>
    <submittedName>
        <fullName evidence="8">Siderophore ABC transporter substrate-binding protein</fullName>
    </submittedName>
</protein>
<dbReference type="GO" id="GO:1901678">
    <property type="term" value="P:iron coordination entity transport"/>
    <property type="evidence" value="ECO:0007669"/>
    <property type="project" value="UniProtKB-ARBA"/>
</dbReference>
<name>A0A5C4XA92_9HYPH</name>
<evidence type="ECO:0000313" key="8">
    <source>
        <dbReference type="EMBL" id="TNM59721.1"/>
    </source>
</evidence>
<dbReference type="InterPro" id="IPR002491">
    <property type="entry name" value="ABC_transptr_periplasmic_BD"/>
</dbReference>
<keyword evidence="5 6" id="KW-0732">Signal</keyword>
<dbReference type="PANTHER" id="PTHR30532">
    <property type="entry name" value="IRON III DICITRATE-BINDING PERIPLASMIC PROTEIN"/>
    <property type="match status" value="1"/>
</dbReference>
<accession>A0A5C4XA92</accession>
<proteinExistence type="inferred from homology"/>
<dbReference type="Gene3D" id="3.40.50.1980">
    <property type="entry name" value="Nitrogenase molybdenum iron protein domain"/>
    <property type="match status" value="2"/>
</dbReference>
<dbReference type="PANTHER" id="PTHR30532:SF28">
    <property type="entry name" value="PETROBACTIN-BINDING PROTEIN YCLQ"/>
    <property type="match status" value="1"/>
</dbReference>
<dbReference type="PROSITE" id="PS50983">
    <property type="entry name" value="FE_B12_PBP"/>
    <property type="match status" value="1"/>
</dbReference>
<dbReference type="AlphaFoldDB" id="A0A5C4XA92"/>
<comment type="caution">
    <text evidence="8">The sequence shown here is derived from an EMBL/GenBank/DDBJ whole genome shotgun (WGS) entry which is preliminary data.</text>
</comment>
<dbReference type="CDD" id="cd01140">
    <property type="entry name" value="FatB"/>
    <property type="match status" value="1"/>
</dbReference>
<evidence type="ECO:0000256" key="5">
    <source>
        <dbReference type="ARBA" id="ARBA00022729"/>
    </source>
</evidence>
<keyword evidence="4" id="KW-0406">Ion transport</keyword>
<evidence type="ECO:0000256" key="1">
    <source>
        <dbReference type="ARBA" id="ARBA00004196"/>
    </source>
</evidence>
<evidence type="ECO:0000256" key="2">
    <source>
        <dbReference type="ARBA" id="ARBA00008814"/>
    </source>
</evidence>
<evidence type="ECO:0000313" key="9">
    <source>
        <dbReference type="Proteomes" id="UP000311605"/>
    </source>
</evidence>
<dbReference type="EMBL" id="VDMN01000012">
    <property type="protein sequence ID" value="TNM59721.1"/>
    <property type="molecule type" value="Genomic_DNA"/>
</dbReference>